<evidence type="ECO:0000313" key="2">
    <source>
        <dbReference type="Proteomes" id="UP000185315"/>
    </source>
</evidence>
<accession>A0A0E3FKQ1</accession>
<evidence type="ECO:0000313" key="1">
    <source>
        <dbReference type="EMBL" id="AIX28890.1"/>
    </source>
</evidence>
<reference evidence="1 2" key="1">
    <citation type="submission" date="2013-12" db="EMBL/GenBank/DDBJ databases">
        <title>Ecological redundancy of diverse viral populations within a natural community.</title>
        <authorList>
            <person name="Gregory A.C."/>
            <person name="LaButti K."/>
            <person name="Copeland A."/>
            <person name="Woyke T."/>
            <person name="Sullivan M.B."/>
        </authorList>
    </citation>
    <scope>NUCLEOTIDE SEQUENCE [LARGE SCALE GENOMIC DNA]</scope>
    <source>
        <strain evidence="1">Syn7803US26</strain>
    </source>
</reference>
<protein>
    <submittedName>
        <fullName evidence="1">Uncharacterized protein</fullName>
    </submittedName>
</protein>
<sequence length="85" mass="10209">MLSKLYTTDNYSGTMNLTEHQKIQLSQFIHESFSTFYEEELKFQVETLKDDDKLDWTYTITPRDSGEIYDKVQELFTLERRVTVE</sequence>
<gene>
    <name evidence="1" type="ORF">Syn7803US26_37</name>
</gene>
<keyword evidence="2" id="KW-1185">Reference proteome</keyword>
<organism evidence="1 2">
    <name type="scientific">Synechococcus phage ACG-2014f_Syn7803US26</name>
    <dbReference type="NCBI Taxonomy" id="2790346"/>
    <lineage>
        <taxon>Viruses</taxon>
        <taxon>Duplodnaviria</taxon>
        <taxon>Heunggongvirae</taxon>
        <taxon>Uroviricota</taxon>
        <taxon>Caudoviricetes</taxon>
        <taxon>Pantevenvirales</taxon>
        <taxon>Kyanoviridae</taxon>
        <taxon>Atlauavirus</taxon>
        <taxon>Atlauavirus caeruleum</taxon>
    </lineage>
</organism>
<dbReference type="EMBL" id="KJ019091">
    <property type="protein sequence ID" value="AIX28890.1"/>
    <property type="molecule type" value="Genomic_DNA"/>
</dbReference>
<proteinExistence type="predicted"/>
<name>A0A0E3FKQ1_9CAUD</name>
<dbReference type="Proteomes" id="UP000185315">
    <property type="component" value="Segment"/>
</dbReference>